<reference evidence="2 3" key="1">
    <citation type="submission" date="2021-02" db="EMBL/GenBank/DDBJ databases">
        <authorList>
            <person name="Park J.-S."/>
        </authorList>
    </citation>
    <scope>NUCLEOTIDE SEQUENCE [LARGE SCALE GENOMIC DNA]</scope>
    <source>
        <strain evidence="2 3">188UL20-2</strain>
    </source>
</reference>
<dbReference type="Proteomes" id="UP000809621">
    <property type="component" value="Unassembled WGS sequence"/>
</dbReference>
<organism evidence="2 3">
    <name type="scientific">Vibrio ulleungensis</name>
    <dbReference type="NCBI Taxonomy" id="2807619"/>
    <lineage>
        <taxon>Bacteria</taxon>
        <taxon>Pseudomonadati</taxon>
        <taxon>Pseudomonadota</taxon>
        <taxon>Gammaproteobacteria</taxon>
        <taxon>Vibrionales</taxon>
        <taxon>Vibrionaceae</taxon>
        <taxon>Vibrio</taxon>
    </lineage>
</organism>
<dbReference type="SMART" id="SM00346">
    <property type="entry name" value="HTH_ICLR"/>
    <property type="match status" value="1"/>
</dbReference>
<dbReference type="PROSITE" id="PS51077">
    <property type="entry name" value="HTH_ICLR"/>
    <property type="match status" value="1"/>
</dbReference>
<dbReference type="PANTHER" id="PTHR30136">
    <property type="entry name" value="HELIX-TURN-HELIX TRANSCRIPTIONAL REGULATOR, ICLR FAMILY"/>
    <property type="match status" value="1"/>
</dbReference>
<comment type="caution">
    <text evidence="2">The sequence shown here is derived from an EMBL/GenBank/DDBJ whole genome shotgun (WGS) entry which is preliminary data.</text>
</comment>
<dbReference type="RefSeq" id="WP_205156851.1">
    <property type="nucleotide sequence ID" value="NZ_JAFEUM010000001.1"/>
</dbReference>
<feature type="domain" description="HTH iclR-type" evidence="1">
    <location>
        <begin position="6"/>
        <end position="67"/>
    </location>
</feature>
<dbReference type="PANTHER" id="PTHR30136:SF34">
    <property type="entry name" value="TRANSCRIPTIONAL REGULATOR"/>
    <property type="match status" value="1"/>
</dbReference>
<name>A0ABS2HGP1_9VIBR</name>
<dbReference type="SUPFAM" id="SSF46785">
    <property type="entry name" value="Winged helix' DNA-binding domain"/>
    <property type="match status" value="1"/>
</dbReference>
<dbReference type="InterPro" id="IPR036388">
    <property type="entry name" value="WH-like_DNA-bd_sf"/>
</dbReference>
<accession>A0ABS2HGP1</accession>
<dbReference type="Pfam" id="PF09339">
    <property type="entry name" value="HTH_IclR"/>
    <property type="match status" value="1"/>
</dbReference>
<dbReference type="InterPro" id="IPR036390">
    <property type="entry name" value="WH_DNA-bd_sf"/>
</dbReference>
<sequence length="245" mass="26972">MTAQPNQSLIDGITCLQELSSSSRPLGNKELAERLGINVVKVNRLLKSLQSIGMVEQNKQRKYVCGSGIHLLAAQSLHNSTILRASLRVALSRAYSDRTLAIGTLWRTSVIYTYYALDTHSPLEGLSGYRTTDVNESTIGQALLAEKVGINGSNEDYSGHIGEELLNRLPSITQQIQDTGYYAHFVDSHYIDNICALLRFEGMSIGLAFANIHVHTDDMQAYVDELQVIANAIKDECLALVDSEV</sequence>
<evidence type="ECO:0000313" key="2">
    <source>
        <dbReference type="EMBL" id="MBM7035234.1"/>
    </source>
</evidence>
<dbReference type="InterPro" id="IPR005471">
    <property type="entry name" value="Tscrpt_reg_IclR_N"/>
</dbReference>
<keyword evidence="3" id="KW-1185">Reference proteome</keyword>
<dbReference type="Gene3D" id="1.10.10.10">
    <property type="entry name" value="Winged helix-like DNA-binding domain superfamily/Winged helix DNA-binding domain"/>
    <property type="match status" value="1"/>
</dbReference>
<gene>
    <name evidence="2" type="ORF">JQC93_02340</name>
</gene>
<dbReference type="EMBL" id="JAFEUM010000001">
    <property type="protein sequence ID" value="MBM7035234.1"/>
    <property type="molecule type" value="Genomic_DNA"/>
</dbReference>
<dbReference type="InterPro" id="IPR050707">
    <property type="entry name" value="HTH_MetabolicPath_Reg"/>
</dbReference>
<evidence type="ECO:0000313" key="3">
    <source>
        <dbReference type="Proteomes" id="UP000809621"/>
    </source>
</evidence>
<evidence type="ECO:0000259" key="1">
    <source>
        <dbReference type="PROSITE" id="PS51077"/>
    </source>
</evidence>
<protein>
    <submittedName>
        <fullName evidence="2">Helix-turn-helix domain-containing protein</fullName>
    </submittedName>
</protein>
<proteinExistence type="predicted"/>